<evidence type="ECO:0000313" key="1">
    <source>
        <dbReference type="EMBL" id="GMA41176.1"/>
    </source>
</evidence>
<gene>
    <name evidence="1" type="ORF">GCM10025883_32210</name>
</gene>
<protein>
    <recommendedName>
        <fullName evidence="3">Methyl-accepting chemotaxis protein</fullName>
    </recommendedName>
</protein>
<comment type="caution">
    <text evidence="1">The sequence shown here is derived from an EMBL/GenBank/DDBJ whole genome shotgun (WGS) entry which is preliminary data.</text>
</comment>
<accession>A0ABQ6IVT9</accession>
<reference evidence="2" key="1">
    <citation type="journal article" date="2019" name="Int. J. Syst. Evol. Microbiol.">
        <title>The Global Catalogue of Microorganisms (GCM) 10K type strain sequencing project: providing services to taxonomists for standard genome sequencing and annotation.</title>
        <authorList>
            <consortium name="The Broad Institute Genomics Platform"/>
            <consortium name="The Broad Institute Genome Sequencing Center for Infectious Disease"/>
            <person name="Wu L."/>
            <person name="Ma J."/>
        </authorList>
    </citation>
    <scope>NUCLEOTIDE SEQUENCE [LARGE SCALE GENOMIC DNA]</scope>
    <source>
        <strain evidence="2">NBRC 113072</strain>
    </source>
</reference>
<keyword evidence="2" id="KW-1185">Reference proteome</keyword>
<proteinExistence type="predicted"/>
<dbReference type="Proteomes" id="UP001157126">
    <property type="component" value="Unassembled WGS sequence"/>
</dbReference>
<evidence type="ECO:0008006" key="3">
    <source>
        <dbReference type="Google" id="ProtNLM"/>
    </source>
</evidence>
<organism evidence="1 2">
    <name type="scientific">Mobilicoccus caccae</name>
    <dbReference type="NCBI Taxonomy" id="1859295"/>
    <lineage>
        <taxon>Bacteria</taxon>
        <taxon>Bacillati</taxon>
        <taxon>Actinomycetota</taxon>
        <taxon>Actinomycetes</taxon>
        <taxon>Micrococcales</taxon>
        <taxon>Dermatophilaceae</taxon>
        <taxon>Mobilicoccus</taxon>
    </lineage>
</organism>
<dbReference type="Gene3D" id="1.10.287.950">
    <property type="entry name" value="Methyl-accepting chemotaxis protein"/>
    <property type="match status" value="1"/>
</dbReference>
<name>A0ABQ6IVT9_9MICO</name>
<sequence>MEEQTATTNEMGRNVTDAASGAGIIATGIGSIAQGAKGSKSALEEMSSSFTDLRELSDELNRRVSTFRV</sequence>
<dbReference type="SUPFAM" id="SSF58104">
    <property type="entry name" value="Methyl-accepting chemotaxis protein (MCP) signaling domain"/>
    <property type="match status" value="1"/>
</dbReference>
<dbReference type="EMBL" id="BSUO01000001">
    <property type="protein sequence ID" value="GMA41176.1"/>
    <property type="molecule type" value="Genomic_DNA"/>
</dbReference>
<evidence type="ECO:0000313" key="2">
    <source>
        <dbReference type="Proteomes" id="UP001157126"/>
    </source>
</evidence>